<keyword evidence="6 8" id="KW-0808">Transferase</keyword>
<evidence type="ECO:0000256" key="7">
    <source>
        <dbReference type="ARBA" id="ARBA00022898"/>
    </source>
</evidence>
<comment type="pathway">
    <text evidence="2 8">Amino-acid biosynthesis; L-proline biosynthesis; L-glutamate 5-semialdehyde from L-ornithine: step 1/1.</text>
</comment>
<dbReference type="InterPro" id="IPR015422">
    <property type="entry name" value="PyrdxlP-dep_Trfase_small"/>
</dbReference>
<dbReference type="NCBIfam" id="TIGR01885">
    <property type="entry name" value="Orn_aminotrans"/>
    <property type="match status" value="1"/>
</dbReference>
<dbReference type="GO" id="GO:0055129">
    <property type="term" value="P:L-proline biosynthetic process"/>
    <property type="evidence" value="ECO:0007669"/>
    <property type="project" value="UniProtKB-UniPathway"/>
</dbReference>
<evidence type="ECO:0000256" key="8">
    <source>
        <dbReference type="RuleBase" id="RU365036"/>
    </source>
</evidence>
<dbReference type="InterPro" id="IPR010164">
    <property type="entry name" value="Orn_aminotrans"/>
</dbReference>
<dbReference type="Proteomes" id="UP000078046">
    <property type="component" value="Unassembled WGS sequence"/>
</dbReference>
<evidence type="ECO:0000256" key="4">
    <source>
        <dbReference type="ARBA" id="ARBA00012924"/>
    </source>
</evidence>
<dbReference type="EC" id="2.6.1.13" evidence="4 8"/>
<dbReference type="GO" id="GO:0004587">
    <property type="term" value="F:ornithine aminotransferase activity"/>
    <property type="evidence" value="ECO:0007669"/>
    <property type="project" value="UniProtKB-EC"/>
</dbReference>
<protein>
    <recommendedName>
        <fullName evidence="4 8">Ornithine aminotransferase</fullName>
        <ecNumber evidence="4 8">2.6.1.13</ecNumber>
    </recommendedName>
</protein>
<evidence type="ECO:0000256" key="2">
    <source>
        <dbReference type="ARBA" id="ARBA00004998"/>
    </source>
</evidence>
<dbReference type="GO" id="GO:0019544">
    <property type="term" value="P:L-arginine catabolic process to L-glutamate"/>
    <property type="evidence" value="ECO:0007669"/>
    <property type="project" value="TreeGrafter"/>
</dbReference>
<dbReference type="EMBL" id="LWCA01000477">
    <property type="protein sequence ID" value="OAF68276.1"/>
    <property type="molecule type" value="Genomic_DNA"/>
</dbReference>
<dbReference type="PANTHER" id="PTHR11986:SF18">
    <property type="entry name" value="ORNITHINE AMINOTRANSFERASE, MITOCHONDRIAL"/>
    <property type="match status" value="1"/>
</dbReference>
<evidence type="ECO:0000313" key="9">
    <source>
        <dbReference type="EMBL" id="OAF68276.1"/>
    </source>
</evidence>
<dbReference type="GO" id="GO:0030170">
    <property type="term" value="F:pyridoxal phosphate binding"/>
    <property type="evidence" value="ECO:0007669"/>
    <property type="project" value="InterPro"/>
</dbReference>
<dbReference type="PANTHER" id="PTHR11986">
    <property type="entry name" value="AMINOTRANSFERASE CLASS III"/>
    <property type="match status" value="1"/>
</dbReference>
<dbReference type="InterPro" id="IPR050103">
    <property type="entry name" value="Class-III_PLP-dep_AT"/>
</dbReference>
<sequence length="261" mass="29395">MQPQISHKEIKFSYYNNTLTCFINKTNGVYIYDVDGKQYFDFLSAYSAINQGHCHPRLIKTMTEQAQKLTLTSRAFHNDILGNFCTYMSDLFRYEKILPMNTGVEGGETANKLARKFAYRVKGIEKNKAVTLFAENNFWGRTIAAVSSSTDPDAYQDYGPYLPGLNVIPYDDIDAFEKATRDKNVCAYMVEPIQGEAGVVLPSPGYLKKVREICTDRNILMIADEVQTGLGRTGRRLCVDYDNVRPDIVILGKALSGGLYP</sequence>
<dbReference type="FunFam" id="3.40.640.10:FF:000011">
    <property type="entry name" value="Ornithine aminotransferase"/>
    <property type="match status" value="1"/>
</dbReference>
<dbReference type="Gene3D" id="3.40.640.10">
    <property type="entry name" value="Type I PLP-dependent aspartate aminotransferase-like (Major domain)"/>
    <property type="match status" value="1"/>
</dbReference>
<comment type="cofactor">
    <cofactor evidence="1 8">
        <name>pyridoxal 5'-phosphate</name>
        <dbReference type="ChEBI" id="CHEBI:597326"/>
    </cofactor>
</comment>
<name>A0A177B217_9BILA</name>
<keyword evidence="7 8" id="KW-0663">Pyridoxal phosphate</keyword>
<dbReference type="GO" id="GO:0042802">
    <property type="term" value="F:identical protein binding"/>
    <property type="evidence" value="ECO:0007669"/>
    <property type="project" value="TreeGrafter"/>
</dbReference>
<evidence type="ECO:0000256" key="1">
    <source>
        <dbReference type="ARBA" id="ARBA00001933"/>
    </source>
</evidence>
<evidence type="ECO:0000256" key="6">
    <source>
        <dbReference type="ARBA" id="ARBA00022679"/>
    </source>
</evidence>
<dbReference type="GO" id="GO:0005737">
    <property type="term" value="C:cytoplasm"/>
    <property type="evidence" value="ECO:0007669"/>
    <property type="project" value="TreeGrafter"/>
</dbReference>
<dbReference type="UniPathway" id="UPA00098">
    <property type="reaction ID" value="UER00358"/>
</dbReference>
<organism evidence="9 10">
    <name type="scientific">Intoshia linei</name>
    <dbReference type="NCBI Taxonomy" id="1819745"/>
    <lineage>
        <taxon>Eukaryota</taxon>
        <taxon>Metazoa</taxon>
        <taxon>Spiralia</taxon>
        <taxon>Lophotrochozoa</taxon>
        <taxon>Mesozoa</taxon>
        <taxon>Orthonectida</taxon>
        <taxon>Rhopaluridae</taxon>
        <taxon>Intoshia</taxon>
    </lineage>
</organism>
<evidence type="ECO:0000313" key="10">
    <source>
        <dbReference type="Proteomes" id="UP000078046"/>
    </source>
</evidence>
<reference evidence="9 10" key="1">
    <citation type="submission" date="2016-04" db="EMBL/GenBank/DDBJ databases">
        <title>The genome of Intoshia linei affirms orthonectids as highly simplified spiralians.</title>
        <authorList>
            <person name="Mikhailov K.V."/>
            <person name="Slusarev G.S."/>
            <person name="Nikitin M.A."/>
            <person name="Logacheva M.D."/>
            <person name="Penin A."/>
            <person name="Aleoshin V."/>
            <person name="Panchin Y.V."/>
        </authorList>
    </citation>
    <scope>NUCLEOTIDE SEQUENCE [LARGE SCALE GENOMIC DNA]</scope>
    <source>
        <strain evidence="9">Intl2013</strain>
        <tissue evidence="9">Whole animal</tissue>
    </source>
</reference>
<dbReference type="InterPro" id="IPR015421">
    <property type="entry name" value="PyrdxlP-dep_Trfase_major"/>
</dbReference>
<dbReference type="OrthoDB" id="425114at2759"/>
<proteinExistence type="inferred from homology"/>
<dbReference type="Pfam" id="PF00202">
    <property type="entry name" value="Aminotran_3"/>
    <property type="match status" value="1"/>
</dbReference>
<comment type="catalytic activity">
    <reaction evidence="8">
        <text>a 2-oxocarboxylate + L-ornithine = L-glutamate 5-semialdehyde + an L-alpha-amino acid</text>
        <dbReference type="Rhea" id="RHEA:13877"/>
        <dbReference type="ChEBI" id="CHEBI:35179"/>
        <dbReference type="ChEBI" id="CHEBI:46911"/>
        <dbReference type="ChEBI" id="CHEBI:58066"/>
        <dbReference type="ChEBI" id="CHEBI:59869"/>
        <dbReference type="EC" id="2.6.1.13"/>
    </reaction>
</comment>
<keyword evidence="10" id="KW-1185">Reference proteome</keyword>
<dbReference type="InterPro" id="IPR015424">
    <property type="entry name" value="PyrdxlP-dep_Trfase"/>
</dbReference>
<comment type="caution">
    <text evidence="9">The sequence shown here is derived from an EMBL/GenBank/DDBJ whole genome shotgun (WGS) entry which is preliminary data.</text>
</comment>
<comment type="similarity">
    <text evidence="3 8">Belongs to the class-III pyridoxal-phosphate-dependent aminotransferase family.</text>
</comment>
<dbReference type="AlphaFoldDB" id="A0A177B217"/>
<dbReference type="Gene3D" id="3.90.1150.10">
    <property type="entry name" value="Aspartate Aminotransferase, domain 1"/>
    <property type="match status" value="1"/>
</dbReference>
<dbReference type="PROSITE" id="PS00600">
    <property type="entry name" value="AA_TRANSFER_CLASS_3"/>
    <property type="match status" value="1"/>
</dbReference>
<dbReference type="InterPro" id="IPR005814">
    <property type="entry name" value="Aminotrans_3"/>
</dbReference>
<accession>A0A177B217</accession>
<gene>
    <name evidence="9" type="ORF">A3Q56_03984</name>
</gene>
<evidence type="ECO:0000256" key="5">
    <source>
        <dbReference type="ARBA" id="ARBA00022576"/>
    </source>
</evidence>
<dbReference type="SUPFAM" id="SSF53383">
    <property type="entry name" value="PLP-dependent transferases"/>
    <property type="match status" value="1"/>
</dbReference>
<feature type="non-terminal residue" evidence="9">
    <location>
        <position position="261"/>
    </location>
</feature>
<keyword evidence="5 8" id="KW-0032">Aminotransferase</keyword>
<evidence type="ECO:0000256" key="3">
    <source>
        <dbReference type="ARBA" id="ARBA00008954"/>
    </source>
</evidence>
<dbReference type="InterPro" id="IPR049704">
    <property type="entry name" value="Aminotrans_3_PPA_site"/>
</dbReference>
<dbReference type="GO" id="GO:0010121">
    <property type="term" value="P:L-arginine catabolic process to proline via ornithine"/>
    <property type="evidence" value="ECO:0007669"/>
    <property type="project" value="TreeGrafter"/>
</dbReference>